<dbReference type="RefSeq" id="WP_058942418.1">
    <property type="nucleotide sequence ID" value="NZ_LNSV01000028.1"/>
</dbReference>
<keyword evidence="2" id="KW-0812">Transmembrane</keyword>
<organism evidence="3 4">
    <name type="scientific">Streptomyces kanasensis</name>
    <dbReference type="NCBI Taxonomy" id="936756"/>
    <lineage>
        <taxon>Bacteria</taxon>
        <taxon>Bacillati</taxon>
        <taxon>Actinomycetota</taxon>
        <taxon>Actinomycetes</taxon>
        <taxon>Kitasatosporales</taxon>
        <taxon>Streptomycetaceae</taxon>
        <taxon>Streptomyces</taxon>
    </lineage>
</organism>
<feature type="compositionally biased region" description="Basic and acidic residues" evidence="1">
    <location>
        <begin position="51"/>
        <end position="75"/>
    </location>
</feature>
<gene>
    <name evidence="3" type="ORF">ATE80_13300</name>
</gene>
<accession>A0A100Y5W9</accession>
<dbReference type="STRING" id="936756.ATE80_13300"/>
<protein>
    <submittedName>
        <fullName evidence="3">Uncharacterized protein</fullName>
    </submittedName>
</protein>
<feature type="transmembrane region" description="Helical" evidence="2">
    <location>
        <begin position="6"/>
        <end position="26"/>
    </location>
</feature>
<sequence length="96" mass="10333">METAIAAAVIIILIGMGMLLLHRLTVRHEERIAAFHYSDTLPGIGRHRGRNDRGVRNRGQDQDGDRDGDGDRRDTGPAGRPTPPEGGREPGAGGRA</sequence>
<keyword evidence="4" id="KW-1185">Reference proteome</keyword>
<comment type="caution">
    <text evidence="3">The sequence shown here is derived from an EMBL/GenBank/DDBJ whole genome shotgun (WGS) entry which is preliminary data.</text>
</comment>
<evidence type="ECO:0000256" key="1">
    <source>
        <dbReference type="SAM" id="MobiDB-lite"/>
    </source>
</evidence>
<dbReference type="EMBL" id="LNSV01000028">
    <property type="protein sequence ID" value="KUH38292.1"/>
    <property type="molecule type" value="Genomic_DNA"/>
</dbReference>
<feature type="region of interest" description="Disordered" evidence="1">
    <location>
        <begin position="37"/>
        <end position="96"/>
    </location>
</feature>
<dbReference type="Proteomes" id="UP000054011">
    <property type="component" value="Unassembled WGS sequence"/>
</dbReference>
<keyword evidence="2" id="KW-0472">Membrane</keyword>
<evidence type="ECO:0000256" key="2">
    <source>
        <dbReference type="SAM" id="Phobius"/>
    </source>
</evidence>
<proteinExistence type="predicted"/>
<reference evidence="3 4" key="1">
    <citation type="submission" date="2015-11" db="EMBL/GenBank/DDBJ databases">
        <title>Genome-wide analysis reveals the secondary metabolome in Streptomyces kanasensis ZX01.</title>
        <authorList>
            <person name="Zhang G."/>
            <person name="Han L."/>
            <person name="Feng J."/>
            <person name="Zhang X."/>
        </authorList>
    </citation>
    <scope>NUCLEOTIDE SEQUENCE [LARGE SCALE GENOMIC DNA]</scope>
    <source>
        <strain evidence="3 4">ZX01</strain>
    </source>
</reference>
<evidence type="ECO:0000313" key="4">
    <source>
        <dbReference type="Proteomes" id="UP000054011"/>
    </source>
</evidence>
<evidence type="ECO:0000313" key="3">
    <source>
        <dbReference type="EMBL" id="KUH38292.1"/>
    </source>
</evidence>
<name>A0A100Y5W9_9ACTN</name>
<dbReference type="AlphaFoldDB" id="A0A100Y5W9"/>
<keyword evidence="2" id="KW-1133">Transmembrane helix</keyword>